<dbReference type="InterPro" id="IPR050855">
    <property type="entry name" value="NDM-1-like"/>
</dbReference>
<proteinExistence type="inferred from homology"/>
<dbReference type="GO" id="GO:0017001">
    <property type="term" value="P:antibiotic catabolic process"/>
    <property type="evidence" value="ECO:0007669"/>
    <property type="project" value="UniProtKB-ARBA"/>
</dbReference>
<name>A0A1N6QLN4_9RHOB</name>
<dbReference type="SUPFAM" id="SSF56281">
    <property type="entry name" value="Metallo-hydrolase/oxidoreductase"/>
    <property type="match status" value="1"/>
</dbReference>
<dbReference type="OrthoDB" id="420651at2"/>
<evidence type="ECO:0000256" key="1">
    <source>
        <dbReference type="ARBA" id="ARBA00005250"/>
    </source>
</evidence>
<comment type="similarity">
    <text evidence="1">Belongs to the metallo-beta-lactamase superfamily. Class-B beta-lactamase family.</text>
</comment>
<evidence type="ECO:0000313" key="3">
    <source>
        <dbReference type="EMBL" id="SIQ17477.1"/>
    </source>
</evidence>
<dbReference type="EMBL" id="FTMK01000004">
    <property type="protein sequence ID" value="SIQ17477.1"/>
    <property type="molecule type" value="Genomic_DNA"/>
</dbReference>
<dbReference type="PANTHER" id="PTHR42951:SF4">
    <property type="entry name" value="ACYL-COENZYME A THIOESTERASE MBLAC2"/>
    <property type="match status" value="1"/>
</dbReference>
<organism evidence="3 4">
    <name type="scientific">Paracoccus thiocyanatus</name>
    <dbReference type="NCBI Taxonomy" id="34006"/>
    <lineage>
        <taxon>Bacteria</taxon>
        <taxon>Pseudomonadati</taxon>
        <taxon>Pseudomonadota</taxon>
        <taxon>Alphaproteobacteria</taxon>
        <taxon>Rhodobacterales</taxon>
        <taxon>Paracoccaceae</taxon>
        <taxon>Paracoccus</taxon>
    </lineage>
</organism>
<dbReference type="SMART" id="SM00849">
    <property type="entry name" value="Lactamase_B"/>
    <property type="match status" value="1"/>
</dbReference>
<accession>A0A1N6QLN4</accession>
<dbReference type="PANTHER" id="PTHR42951">
    <property type="entry name" value="METALLO-BETA-LACTAMASE DOMAIN-CONTAINING"/>
    <property type="match status" value="1"/>
</dbReference>
<evidence type="ECO:0000259" key="2">
    <source>
        <dbReference type="SMART" id="SM00849"/>
    </source>
</evidence>
<reference evidence="3 4" key="1">
    <citation type="submission" date="2017-01" db="EMBL/GenBank/DDBJ databases">
        <authorList>
            <person name="Varghese N."/>
            <person name="Submissions S."/>
        </authorList>
    </citation>
    <scope>NUCLEOTIDE SEQUENCE [LARGE SCALE GENOMIC DNA]</scope>
    <source>
        <strain evidence="3 4">ATCC 700171</strain>
    </source>
</reference>
<keyword evidence="3" id="KW-0378">Hydrolase</keyword>
<dbReference type="Gene3D" id="3.60.15.10">
    <property type="entry name" value="Ribonuclease Z/Hydroxyacylglutathione hydrolase-like"/>
    <property type="match status" value="1"/>
</dbReference>
<dbReference type="InterPro" id="IPR036866">
    <property type="entry name" value="RibonucZ/Hydroxyglut_hydro"/>
</dbReference>
<sequence length="352" mass="37065">MFHLVLAACLAAQPATCQSRLLPAGDAPTREDCELRAGPVASDWLARHPDLAGSGPVRCVETGELPALTAQEVAPGIHVHQGAMAQVSTQNRGRIANLSFVIGDTVAVIDAGGSRAEGEALYAAIRQVTDKPVSHLILTHMHPDHILGAEVFSEAGASIVADARLPEAVARRAESWMMSTPRQIGAAAFAGTRIAAVDQRVEAPRLLSLGDRQLQLTPVPSAHTGSDMTVLDQETGTLFTGDLVFLGLTPSLDGSLAGWLDWIATPPDPLPALIVPGHGPVMENWDDAVAPERHYLTALRDATRKAIGAGLPLSRAIPAIVVAMQPAAEGWADFRATTARNAAAAYAELEWE</sequence>
<protein>
    <submittedName>
        <fullName evidence="3">Quinoprotein relay system zinc metallohydrolase 2</fullName>
    </submittedName>
</protein>
<dbReference type="Proteomes" id="UP000323956">
    <property type="component" value="Unassembled WGS sequence"/>
</dbReference>
<dbReference type="InterPro" id="IPR001279">
    <property type="entry name" value="Metallo-B-lactamas"/>
</dbReference>
<dbReference type="CDD" id="cd16282">
    <property type="entry name" value="metallo-hydrolase-like_MBL-fold"/>
    <property type="match status" value="1"/>
</dbReference>
<feature type="domain" description="Metallo-beta-lactamase" evidence="2">
    <location>
        <begin position="96"/>
        <end position="278"/>
    </location>
</feature>
<evidence type="ECO:0000313" key="4">
    <source>
        <dbReference type="Proteomes" id="UP000323956"/>
    </source>
</evidence>
<dbReference type="Pfam" id="PF00753">
    <property type="entry name" value="Lactamase_B"/>
    <property type="match status" value="1"/>
</dbReference>
<dbReference type="GO" id="GO:0016787">
    <property type="term" value="F:hydrolase activity"/>
    <property type="evidence" value="ECO:0007669"/>
    <property type="project" value="UniProtKB-KW"/>
</dbReference>
<dbReference type="AlphaFoldDB" id="A0A1N6QLN4"/>
<dbReference type="NCBIfam" id="TIGR04559">
    <property type="entry name" value="SoxH_rel_PQQ_2"/>
    <property type="match status" value="1"/>
</dbReference>
<dbReference type="RefSeq" id="WP_149764850.1">
    <property type="nucleotide sequence ID" value="NZ_FTMK01000004.1"/>
</dbReference>
<gene>
    <name evidence="3" type="ORF">SAMN05421641_104148</name>
</gene>
<dbReference type="InterPro" id="IPR030829">
    <property type="entry name" value="SoxH-rel_PQQ_2"/>
</dbReference>